<name>A0A1A9WQU8_9MUSC</name>
<evidence type="ECO:0000313" key="2">
    <source>
        <dbReference type="Proteomes" id="UP000091820"/>
    </source>
</evidence>
<organism evidence="1 2">
    <name type="scientific">Glossina brevipalpis</name>
    <dbReference type="NCBI Taxonomy" id="37001"/>
    <lineage>
        <taxon>Eukaryota</taxon>
        <taxon>Metazoa</taxon>
        <taxon>Ecdysozoa</taxon>
        <taxon>Arthropoda</taxon>
        <taxon>Hexapoda</taxon>
        <taxon>Insecta</taxon>
        <taxon>Pterygota</taxon>
        <taxon>Neoptera</taxon>
        <taxon>Endopterygota</taxon>
        <taxon>Diptera</taxon>
        <taxon>Brachycera</taxon>
        <taxon>Muscomorpha</taxon>
        <taxon>Hippoboscoidea</taxon>
        <taxon>Glossinidae</taxon>
        <taxon>Glossina</taxon>
    </lineage>
</organism>
<dbReference type="Proteomes" id="UP000091820">
    <property type="component" value="Unassembled WGS sequence"/>
</dbReference>
<dbReference type="AlphaFoldDB" id="A0A1A9WQU8"/>
<keyword evidence="2" id="KW-1185">Reference proteome</keyword>
<reference evidence="2" key="1">
    <citation type="submission" date="2014-03" db="EMBL/GenBank/DDBJ databases">
        <authorList>
            <person name="Aksoy S."/>
            <person name="Warren W."/>
            <person name="Wilson R.K."/>
        </authorList>
    </citation>
    <scope>NUCLEOTIDE SEQUENCE [LARGE SCALE GENOMIC DNA]</scope>
    <source>
        <strain evidence="2">IAEA</strain>
    </source>
</reference>
<dbReference type="VEuPathDB" id="VectorBase:GBRI028663"/>
<sequence>MPRIVCVALCGAFCSVMWLCGTFFNVLYGSSIIQQNVSVQCREDCLSERLKVKENILPIVSVLVQSRFITLKCYASKRIHPRFSIKYYGQIDFFGQISQLFRFCGTSSINFTTEFSMDEFRIKLSFMNNY</sequence>
<accession>A0A1A9WQU8</accession>
<dbReference type="EnsemblMetazoa" id="GBRI028663-RA">
    <property type="protein sequence ID" value="GBRI028663-PA"/>
    <property type="gene ID" value="GBRI028663"/>
</dbReference>
<reference evidence="1" key="2">
    <citation type="submission" date="2020-05" db="UniProtKB">
        <authorList>
            <consortium name="EnsemblMetazoa"/>
        </authorList>
    </citation>
    <scope>IDENTIFICATION</scope>
    <source>
        <strain evidence="1">IAEA</strain>
    </source>
</reference>
<evidence type="ECO:0000313" key="1">
    <source>
        <dbReference type="EnsemblMetazoa" id="GBRI028663-PA"/>
    </source>
</evidence>
<proteinExistence type="predicted"/>
<protein>
    <submittedName>
        <fullName evidence="1">Uncharacterized protein</fullName>
    </submittedName>
</protein>